<dbReference type="AlphaFoldDB" id="A0A6B1FZR5"/>
<keyword evidence="3" id="KW-0520">NAD</keyword>
<dbReference type="SUPFAM" id="SSF51735">
    <property type="entry name" value="NAD(P)-binding Rossmann-fold domains"/>
    <property type="match status" value="1"/>
</dbReference>
<dbReference type="PANTHER" id="PTHR43103:SF5">
    <property type="entry name" value="4-EPIMERASE, PUTATIVE (AFU_ORTHOLOGUE AFUA_7G00360)-RELATED"/>
    <property type="match status" value="1"/>
</dbReference>
<organism evidence="5">
    <name type="scientific">Caldilineaceae bacterium SB0675_bin_29</name>
    <dbReference type="NCBI Taxonomy" id="2605266"/>
    <lineage>
        <taxon>Bacteria</taxon>
        <taxon>Bacillati</taxon>
        <taxon>Chloroflexota</taxon>
        <taxon>Caldilineae</taxon>
        <taxon>Caldilineales</taxon>
        <taxon>Caldilineaceae</taxon>
    </lineage>
</organism>
<evidence type="ECO:0000313" key="5">
    <source>
        <dbReference type="EMBL" id="MYH61577.1"/>
    </source>
</evidence>
<evidence type="ECO:0000256" key="2">
    <source>
        <dbReference type="ARBA" id="ARBA00023002"/>
    </source>
</evidence>
<evidence type="ECO:0000259" key="4">
    <source>
        <dbReference type="Pfam" id="PF01370"/>
    </source>
</evidence>
<evidence type="ECO:0000256" key="3">
    <source>
        <dbReference type="ARBA" id="ARBA00023027"/>
    </source>
</evidence>
<dbReference type="GO" id="GO:0016491">
    <property type="term" value="F:oxidoreductase activity"/>
    <property type="evidence" value="ECO:0007669"/>
    <property type="project" value="UniProtKB-KW"/>
</dbReference>
<protein>
    <submittedName>
        <fullName evidence="5">NAD(P)-dependent oxidoreductase</fullName>
    </submittedName>
</protein>
<name>A0A6B1FZR5_9CHLR</name>
<dbReference type="Pfam" id="PF01370">
    <property type="entry name" value="Epimerase"/>
    <property type="match status" value="1"/>
</dbReference>
<dbReference type="EMBL" id="VYDA01000278">
    <property type="protein sequence ID" value="MYH61577.1"/>
    <property type="molecule type" value="Genomic_DNA"/>
</dbReference>
<feature type="domain" description="NAD-dependent epimerase/dehydratase" evidence="4">
    <location>
        <begin position="4"/>
        <end position="246"/>
    </location>
</feature>
<dbReference type="InterPro" id="IPR036291">
    <property type="entry name" value="NAD(P)-bd_dom_sf"/>
</dbReference>
<comment type="similarity">
    <text evidence="1">Belongs to the NAD(P)-dependent epimerase/dehydratase family.</text>
</comment>
<comment type="caution">
    <text evidence="5">The sequence shown here is derived from an EMBL/GenBank/DDBJ whole genome shotgun (WGS) entry which is preliminary data.</text>
</comment>
<gene>
    <name evidence="5" type="ORF">F4148_07370</name>
</gene>
<accession>A0A6B1FZR5</accession>
<reference evidence="5" key="1">
    <citation type="submission" date="2019-09" db="EMBL/GenBank/DDBJ databases">
        <title>Characterisation of the sponge microbiome using genome-centric metagenomics.</title>
        <authorList>
            <person name="Engelberts J.P."/>
            <person name="Robbins S.J."/>
            <person name="De Goeij J.M."/>
            <person name="Aranda M."/>
            <person name="Bell S.C."/>
            <person name="Webster N.S."/>
        </authorList>
    </citation>
    <scope>NUCLEOTIDE SEQUENCE</scope>
    <source>
        <strain evidence="5">SB0675_bin_29</strain>
    </source>
</reference>
<dbReference type="PANTHER" id="PTHR43103">
    <property type="entry name" value="NUCLEOSIDE-DIPHOSPHATE-SUGAR EPIMERASE"/>
    <property type="match status" value="1"/>
</dbReference>
<proteinExistence type="inferred from homology"/>
<evidence type="ECO:0000256" key="1">
    <source>
        <dbReference type="ARBA" id="ARBA00007637"/>
    </source>
</evidence>
<keyword evidence="2" id="KW-0560">Oxidoreductase</keyword>
<sequence length="329" mass="36017">MSKVLVTGGSGTIGGYVLRELLQAGHSATSFSRSAPHVEGAGFVQGDIMQPEQTAEACRGHDAVIHLAAIPGPGRATPAQLLNVNVIGTANVLEAAVHAGIGKVVFASSGAATGFSFQKQEIVPRYLPIDEEHPCEPQDEYGLSKLLGELTCKRYTDAFGIRTICLRINNNWYLERAGAEVAVGSGWAQQFTVEELLTKRYRNTIEDAEGEWPSPGPPAPHKILWAFTDARDAAQAFRLALENDTIRHEVFLINGDDTCSKEPTPLLIDRLRSSFGEGEAEATAPDILLKEPLERHASLWSHAKATRLLGYRPQFTWRQSDFQSWMEKP</sequence>
<dbReference type="InterPro" id="IPR001509">
    <property type="entry name" value="Epimerase_deHydtase"/>
</dbReference>
<dbReference type="Gene3D" id="3.40.50.720">
    <property type="entry name" value="NAD(P)-binding Rossmann-like Domain"/>
    <property type="match status" value="1"/>
</dbReference>